<proteinExistence type="predicted"/>
<evidence type="ECO:0000313" key="3">
    <source>
        <dbReference type="EMBL" id="KAK6952076.1"/>
    </source>
</evidence>
<organism evidence="3 4">
    <name type="scientific">Daldinia eschscholtzii</name>
    <dbReference type="NCBI Taxonomy" id="292717"/>
    <lineage>
        <taxon>Eukaryota</taxon>
        <taxon>Fungi</taxon>
        <taxon>Dikarya</taxon>
        <taxon>Ascomycota</taxon>
        <taxon>Pezizomycotina</taxon>
        <taxon>Sordariomycetes</taxon>
        <taxon>Xylariomycetidae</taxon>
        <taxon>Xylariales</taxon>
        <taxon>Hypoxylaceae</taxon>
        <taxon>Daldinia</taxon>
    </lineage>
</organism>
<accession>A0AAX6MI01</accession>
<feature type="transmembrane region" description="Helical" evidence="2">
    <location>
        <begin position="298"/>
        <end position="322"/>
    </location>
</feature>
<feature type="region of interest" description="Disordered" evidence="1">
    <location>
        <begin position="160"/>
        <end position="182"/>
    </location>
</feature>
<sequence length="328" mass="34524">MSDNEATQVKRKSPELLTLPKLIVPSTVEDVDASSSNGNVVVQPHALSVDFQSKKGEPVSPCSEVSPSSRCSVVSFSPSLFPLPPSSATPPTTAHSSIPDSPPPPCASRSHSISSWFSPPSPPPCTPLPPTPTQKRLASLTGLTNSLESVQVPAYAKVKSHLSEPPEIGPGNPVDGTRTPPRRLTSFTIDSRGFRESVIDPDVTLISPPPRSSLPPPYSPGLCTPERFSNASLPSSRVDSTTPLAYNLADYELGQTPRSPGFPHDGKQHGDIETGGTGWLARHWLSKPQKKKRTITRAIIGAASAALLMVVAGIAVGIFLAVSSSASL</sequence>
<evidence type="ECO:0000256" key="1">
    <source>
        <dbReference type="SAM" id="MobiDB-lite"/>
    </source>
</evidence>
<comment type="caution">
    <text evidence="3">The sequence shown here is derived from an EMBL/GenBank/DDBJ whole genome shotgun (WGS) entry which is preliminary data.</text>
</comment>
<protein>
    <submittedName>
        <fullName evidence="3">Uncharacterized protein</fullName>
    </submittedName>
</protein>
<gene>
    <name evidence="3" type="ORF">Daesc_006605</name>
</gene>
<evidence type="ECO:0000313" key="4">
    <source>
        <dbReference type="Proteomes" id="UP001369815"/>
    </source>
</evidence>
<keyword evidence="2" id="KW-1133">Transmembrane helix</keyword>
<feature type="compositionally biased region" description="Low complexity" evidence="1">
    <location>
        <begin position="58"/>
        <end position="80"/>
    </location>
</feature>
<name>A0AAX6MI01_9PEZI</name>
<keyword evidence="4" id="KW-1185">Reference proteome</keyword>
<dbReference type="Proteomes" id="UP001369815">
    <property type="component" value="Unassembled WGS sequence"/>
</dbReference>
<feature type="compositionally biased region" description="Low complexity" evidence="1">
    <location>
        <begin position="108"/>
        <end position="118"/>
    </location>
</feature>
<keyword evidence="2" id="KW-0812">Transmembrane</keyword>
<keyword evidence="2" id="KW-0472">Membrane</keyword>
<dbReference type="AlphaFoldDB" id="A0AAX6MI01"/>
<dbReference type="EMBL" id="JBANMG010000006">
    <property type="protein sequence ID" value="KAK6952076.1"/>
    <property type="molecule type" value="Genomic_DNA"/>
</dbReference>
<reference evidence="3 4" key="1">
    <citation type="journal article" date="2024" name="Front Chem Biol">
        <title>Unveiling the potential of Daldinia eschscholtzii MFLUCC 19-0629 through bioactivity and bioinformatics studies for enhanced sustainable agriculture production.</title>
        <authorList>
            <person name="Brooks S."/>
            <person name="Weaver J.A."/>
            <person name="Klomchit A."/>
            <person name="Alharthi S.A."/>
            <person name="Onlamun T."/>
            <person name="Nurani R."/>
            <person name="Vong T.K."/>
            <person name="Alberti F."/>
            <person name="Greco C."/>
        </authorList>
    </citation>
    <scope>NUCLEOTIDE SEQUENCE [LARGE SCALE GENOMIC DNA]</scope>
    <source>
        <strain evidence="3">MFLUCC 19-0629</strain>
    </source>
</reference>
<evidence type="ECO:0000256" key="2">
    <source>
        <dbReference type="SAM" id="Phobius"/>
    </source>
</evidence>
<feature type="compositionally biased region" description="Pro residues" evidence="1">
    <location>
        <begin position="119"/>
        <end position="132"/>
    </location>
</feature>
<feature type="region of interest" description="Disordered" evidence="1">
    <location>
        <begin position="50"/>
        <end position="136"/>
    </location>
</feature>